<dbReference type="EMBL" id="JBHUHO010000046">
    <property type="protein sequence ID" value="MFD2117713.1"/>
    <property type="molecule type" value="Genomic_DNA"/>
</dbReference>
<name>A0ABW4YPV2_9BACL</name>
<evidence type="ECO:0000313" key="1">
    <source>
        <dbReference type="EMBL" id="MFD2117713.1"/>
    </source>
</evidence>
<keyword evidence="2" id="KW-1185">Reference proteome</keyword>
<sequence>MGKSNGASGQLIGEFNAPTHLAVDKDGNVFVSEQSNQRTCVNGSKERRGSG</sequence>
<reference evidence="2" key="1">
    <citation type="journal article" date="2019" name="Int. J. Syst. Evol. Microbiol.">
        <title>The Global Catalogue of Microorganisms (GCM) 10K type strain sequencing project: providing services to taxonomists for standard genome sequencing and annotation.</title>
        <authorList>
            <consortium name="The Broad Institute Genomics Platform"/>
            <consortium name="The Broad Institute Genome Sequencing Center for Infectious Disease"/>
            <person name="Wu L."/>
            <person name="Ma J."/>
        </authorList>
    </citation>
    <scope>NUCLEOTIDE SEQUENCE [LARGE SCALE GENOMIC DNA]</scope>
    <source>
        <strain evidence="2">GH52</strain>
    </source>
</reference>
<dbReference type="Proteomes" id="UP001597362">
    <property type="component" value="Unassembled WGS sequence"/>
</dbReference>
<dbReference type="InterPro" id="IPR011042">
    <property type="entry name" value="6-blade_b-propeller_TolB-like"/>
</dbReference>
<dbReference type="Gene3D" id="2.120.10.30">
    <property type="entry name" value="TolB, C-terminal domain"/>
    <property type="match status" value="1"/>
</dbReference>
<dbReference type="RefSeq" id="WP_377774959.1">
    <property type="nucleotide sequence ID" value="NZ_JBHUHO010000046.1"/>
</dbReference>
<evidence type="ECO:0000313" key="2">
    <source>
        <dbReference type="Proteomes" id="UP001597362"/>
    </source>
</evidence>
<proteinExistence type="predicted"/>
<evidence type="ECO:0008006" key="3">
    <source>
        <dbReference type="Google" id="ProtNLM"/>
    </source>
</evidence>
<protein>
    <recommendedName>
        <fullName evidence="3">NHL repeat containing protein</fullName>
    </recommendedName>
</protein>
<accession>A0ABW4YPV2</accession>
<comment type="caution">
    <text evidence="1">The sequence shown here is derived from an EMBL/GenBank/DDBJ whole genome shotgun (WGS) entry which is preliminary data.</text>
</comment>
<gene>
    <name evidence="1" type="ORF">ACFSJH_18445</name>
</gene>
<organism evidence="1 2">
    <name type="scientific">Paenibacillus yanchengensis</name>
    <dbReference type="NCBI Taxonomy" id="2035833"/>
    <lineage>
        <taxon>Bacteria</taxon>
        <taxon>Bacillati</taxon>
        <taxon>Bacillota</taxon>
        <taxon>Bacilli</taxon>
        <taxon>Bacillales</taxon>
        <taxon>Paenibacillaceae</taxon>
        <taxon>Paenibacillus</taxon>
    </lineage>
</organism>